<dbReference type="PANTHER" id="PTHR33376">
    <property type="match status" value="1"/>
</dbReference>
<feature type="chain" id="PRO_5046565097" evidence="5">
    <location>
        <begin position="28"/>
        <end position="339"/>
    </location>
</feature>
<comment type="similarity">
    <text evidence="2">Belongs to the bacterial solute-binding protein 7 family.</text>
</comment>
<name>A0ABY5JRW0_9BACI</name>
<dbReference type="EMBL" id="CP101914">
    <property type="protein sequence ID" value="UUI02866.1"/>
    <property type="molecule type" value="Genomic_DNA"/>
</dbReference>
<evidence type="ECO:0000313" key="6">
    <source>
        <dbReference type="EMBL" id="UUI02866.1"/>
    </source>
</evidence>
<keyword evidence="3" id="KW-0813">Transport</keyword>
<evidence type="ECO:0000256" key="3">
    <source>
        <dbReference type="ARBA" id="ARBA00022448"/>
    </source>
</evidence>
<dbReference type="NCBIfam" id="NF037995">
    <property type="entry name" value="TRAP_S1"/>
    <property type="match status" value="1"/>
</dbReference>
<dbReference type="PIRSF" id="PIRSF006470">
    <property type="entry name" value="DctB"/>
    <property type="match status" value="1"/>
</dbReference>
<protein>
    <submittedName>
        <fullName evidence="6">TRAP transporter substrate-binding protein</fullName>
    </submittedName>
</protein>
<organism evidence="6 7">
    <name type="scientific">Oceanobacillus jeddahense</name>
    <dbReference type="NCBI Taxonomy" id="1462527"/>
    <lineage>
        <taxon>Bacteria</taxon>
        <taxon>Bacillati</taxon>
        <taxon>Bacillota</taxon>
        <taxon>Bacilli</taxon>
        <taxon>Bacillales</taxon>
        <taxon>Bacillaceae</taxon>
        <taxon>Oceanobacillus</taxon>
    </lineage>
</organism>
<dbReference type="InterPro" id="IPR038404">
    <property type="entry name" value="TRAP_DctP_sf"/>
</dbReference>
<reference evidence="6" key="1">
    <citation type="submission" date="2022-07" db="EMBL/GenBank/DDBJ databases">
        <title>FELIX.</title>
        <authorList>
            <person name="Wan K.H."/>
            <person name="Park S."/>
            <person name="Lawrence Q."/>
            <person name="Eichenberger J.P."/>
            <person name="Booth B.W."/>
            <person name="Piaggio A.J."/>
            <person name="Chandler J.C."/>
            <person name="Franklin A.B."/>
            <person name="Celniker S.E."/>
        </authorList>
    </citation>
    <scope>NUCLEOTIDE SEQUENCE</scope>
    <source>
        <strain evidence="6">QA-1986 374</strain>
    </source>
</reference>
<evidence type="ECO:0000256" key="2">
    <source>
        <dbReference type="ARBA" id="ARBA00009023"/>
    </source>
</evidence>
<feature type="signal peptide" evidence="5">
    <location>
        <begin position="1"/>
        <end position="27"/>
    </location>
</feature>
<dbReference type="CDD" id="cd13603">
    <property type="entry name" value="PBP2_TRAP_Siap_TeaA_like"/>
    <property type="match status" value="1"/>
</dbReference>
<keyword evidence="7" id="KW-1185">Reference proteome</keyword>
<dbReference type="Gene3D" id="3.40.190.170">
    <property type="entry name" value="Bacterial extracellular solute-binding protein, family 7"/>
    <property type="match status" value="1"/>
</dbReference>
<evidence type="ECO:0000256" key="1">
    <source>
        <dbReference type="ARBA" id="ARBA00004196"/>
    </source>
</evidence>
<proteinExistence type="inferred from homology"/>
<dbReference type="PANTHER" id="PTHR33376:SF4">
    <property type="entry name" value="SIALIC ACID-BINDING PERIPLASMIC PROTEIN SIAP"/>
    <property type="match status" value="1"/>
</dbReference>
<evidence type="ECO:0000256" key="5">
    <source>
        <dbReference type="SAM" id="SignalP"/>
    </source>
</evidence>
<accession>A0ABY5JRW0</accession>
<keyword evidence="4 5" id="KW-0732">Signal</keyword>
<dbReference type="Pfam" id="PF03480">
    <property type="entry name" value="DctP"/>
    <property type="match status" value="1"/>
</dbReference>
<sequence>MLKRLFVFSLLTILILSGCSSTNESSAQEDDVTHWKMTHISDESHLWHRTAVEFAELVEEKTDGKVMIEIFPNSQLGSEVDNINSIRYGATDITITGETLEVWTPSAVMLAVPYAFENEEHMRDVIEGEIGREIEQDIERDAGLKPLFYMERAPRNLTSNYPISTPEDLRGFSMRVPNVPLFLDSWSSAGAQPQVISLNEVFTGLQQSVIDGQENPNDLIESNGFYEVQNYLNTTEHVRSWIYVVVGAEQMEALPEDQQQAVEEAAAEAEQYAQELVEEENEAVLQRLLDNGMEINEDVDQDAFREAMLPALEEYFDEEQLEMYFDILDAADSNGGAEE</sequence>
<dbReference type="PROSITE" id="PS51257">
    <property type="entry name" value="PROKAR_LIPOPROTEIN"/>
    <property type="match status" value="1"/>
</dbReference>
<dbReference type="InterPro" id="IPR004682">
    <property type="entry name" value="TRAP_DctP"/>
</dbReference>
<comment type="subcellular location">
    <subcellularLocation>
        <location evidence="1">Cell envelope</location>
    </subcellularLocation>
</comment>
<dbReference type="RefSeq" id="WP_256708064.1">
    <property type="nucleotide sequence ID" value="NZ_CP101914.1"/>
</dbReference>
<dbReference type="InterPro" id="IPR018389">
    <property type="entry name" value="DctP_fam"/>
</dbReference>
<evidence type="ECO:0000313" key="7">
    <source>
        <dbReference type="Proteomes" id="UP001059773"/>
    </source>
</evidence>
<evidence type="ECO:0000256" key="4">
    <source>
        <dbReference type="ARBA" id="ARBA00022729"/>
    </source>
</evidence>
<dbReference type="Proteomes" id="UP001059773">
    <property type="component" value="Chromosome"/>
</dbReference>
<dbReference type="NCBIfam" id="TIGR00787">
    <property type="entry name" value="dctP"/>
    <property type="match status" value="1"/>
</dbReference>
<gene>
    <name evidence="6" type="ORF">NP439_23010</name>
</gene>